<sequence>MPSQPQYNDEQIEMIIQALDELAARISDLTTEQQETKSMIQDMTRVFLDKFNNWVTSVTDMLSQWLGPSSGSNFQNPAVP</sequence>
<dbReference type="RefSeq" id="XP_045957808.1">
    <property type="nucleotide sequence ID" value="XM_046107567.1"/>
</dbReference>
<evidence type="ECO:0000313" key="3">
    <source>
        <dbReference type="Proteomes" id="UP000758603"/>
    </source>
</evidence>
<feature type="coiled-coil region" evidence="1">
    <location>
        <begin position="12"/>
        <end position="39"/>
    </location>
</feature>
<keyword evidence="1" id="KW-0175">Coiled coil</keyword>
<dbReference type="AlphaFoldDB" id="A0A9P8UJW8"/>
<evidence type="ECO:0000313" key="2">
    <source>
        <dbReference type="EMBL" id="KAH6653531.1"/>
    </source>
</evidence>
<gene>
    <name evidence="2" type="ORF">BKA67DRAFT_660126</name>
</gene>
<protein>
    <submittedName>
        <fullName evidence="2">Uncharacterized protein</fullName>
    </submittedName>
</protein>
<keyword evidence="3" id="KW-1185">Reference proteome</keyword>
<dbReference type="GeneID" id="70136458"/>
<reference evidence="2" key="1">
    <citation type="journal article" date="2021" name="Nat. Commun.">
        <title>Genetic determinants of endophytism in the Arabidopsis root mycobiome.</title>
        <authorList>
            <person name="Mesny F."/>
            <person name="Miyauchi S."/>
            <person name="Thiergart T."/>
            <person name="Pickel B."/>
            <person name="Atanasova L."/>
            <person name="Karlsson M."/>
            <person name="Huettel B."/>
            <person name="Barry K.W."/>
            <person name="Haridas S."/>
            <person name="Chen C."/>
            <person name="Bauer D."/>
            <person name="Andreopoulos W."/>
            <person name="Pangilinan J."/>
            <person name="LaButti K."/>
            <person name="Riley R."/>
            <person name="Lipzen A."/>
            <person name="Clum A."/>
            <person name="Drula E."/>
            <person name="Henrissat B."/>
            <person name="Kohler A."/>
            <person name="Grigoriev I.V."/>
            <person name="Martin F.M."/>
            <person name="Hacquard S."/>
        </authorList>
    </citation>
    <scope>NUCLEOTIDE SEQUENCE</scope>
    <source>
        <strain evidence="2">MPI-SDFR-AT-0073</strain>
    </source>
</reference>
<dbReference type="EMBL" id="JAGPXC010000005">
    <property type="protein sequence ID" value="KAH6653531.1"/>
    <property type="molecule type" value="Genomic_DNA"/>
</dbReference>
<dbReference type="Proteomes" id="UP000758603">
    <property type="component" value="Unassembled WGS sequence"/>
</dbReference>
<evidence type="ECO:0000256" key="1">
    <source>
        <dbReference type="SAM" id="Coils"/>
    </source>
</evidence>
<proteinExistence type="predicted"/>
<name>A0A9P8UJW8_9PEZI</name>
<organism evidence="2 3">
    <name type="scientific">Truncatella angustata</name>
    <dbReference type="NCBI Taxonomy" id="152316"/>
    <lineage>
        <taxon>Eukaryota</taxon>
        <taxon>Fungi</taxon>
        <taxon>Dikarya</taxon>
        <taxon>Ascomycota</taxon>
        <taxon>Pezizomycotina</taxon>
        <taxon>Sordariomycetes</taxon>
        <taxon>Xylariomycetidae</taxon>
        <taxon>Amphisphaeriales</taxon>
        <taxon>Sporocadaceae</taxon>
        <taxon>Truncatella</taxon>
    </lineage>
</organism>
<accession>A0A9P8UJW8</accession>
<comment type="caution">
    <text evidence="2">The sequence shown here is derived from an EMBL/GenBank/DDBJ whole genome shotgun (WGS) entry which is preliminary data.</text>
</comment>